<accession>B7FR71</accession>
<dbReference type="GO" id="GO:0003884">
    <property type="term" value="F:D-amino-acid oxidase activity"/>
    <property type="evidence" value="ECO:0007669"/>
    <property type="project" value="InterPro"/>
</dbReference>
<proteinExistence type="inferred from homology"/>
<dbReference type="InParanoid" id="B7FR71"/>
<reference evidence="8" key="2">
    <citation type="submission" date="2008-08" db="EMBL/GenBank/DDBJ databases">
        <authorList>
            <consortium name="Diatom Consortium"/>
            <person name="Grigoriev I."/>
            <person name="Grimwood J."/>
            <person name="Kuo A."/>
            <person name="Otillar R.P."/>
            <person name="Salamov A."/>
            <person name="Detter J.C."/>
            <person name="Lindquist E."/>
            <person name="Shapiro H."/>
            <person name="Lucas S."/>
            <person name="Glavina del Rio T."/>
            <person name="Pitluck S."/>
            <person name="Rokhsar D."/>
            <person name="Bowler C."/>
        </authorList>
    </citation>
    <scope>GENOME REANNOTATION</scope>
    <source>
        <strain evidence="8">CCAP 1055/1</strain>
    </source>
</reference>
<dbReference type="STRING" id="556484.B7FR71"/>
<evidence type="ECO:0000256" key="2">
    <source>
        <dbReference type="ARBA" id="ARBA00006730"/>
    </source>
</evidence>
<dbReference type="PANTHER" id="PTHR11530:SF11">
    <property type="entry name" value="D-ASPARTATE OXIDASE"/>
    <property type="match status" value="1"/>
</dbReference>
<dbReference type="GO" id="GO:0019478">
    <property type="term" value="P:D-amino acid catabolic process"/>
    <property type="evidence" value="ECO:0007669"/>
    <property type="project" value="TreeGrafter"/>
</dbReference>
<dbReference type="InterPro" id="IPR023209">
    <property type="entry name" value="DAO"/>
</dbReference>
<evidence type="ECO:0000256" key="3">
    <source>
        <dbReference type="ARBA" id="ARBA00022630"/>
    </source>
</evidence>
<comment type="cofactor">
    <cofactor evidence="1">
        <name>FAD</name>
        <dbReference type="ChEBI" id="CHEBI:57692"/>
    </cofactor>
</comment>
<dbReference type="HOGENOM" id="CLU_034311_0_2_1"/>
<dbReference type="OrthoDB" id="2015447at2759"/>
<evidence type="ECO:0000259" key="6">
    <source>
        <dbReference type="Pfam" id="PF01266"/>
    </source>
</evidence>
<dbReference type="PANTHER" id="PTHR11530">
    <property type="entry name" value="D-AMINO ACID OXIDASE"/>
    <property type="match status" value="1"/>
</dbReference>
<dbReference type="GeneID" id="7196980"/>
<keyword evidence="8" id="KW-1185">Reference proteome</keyword>
<sequence length="332" mass="36791">MASKALVVGSGAVGLRTALELVRRNVSVVLRAPCSPLDPSNTSQGAGGLWMPFHCDDPRTFRWAQETLNELLPMATRQQASPHHQESERGLVEVVPAVYLMRNHGGPTVEHFIDHSYEPRRGQSTETLALPGWTKDPRLEFQHLTVEMLSWQNIINRLKIPPEEELKQAGYLYAWFFKPPIVNTSAMLTHMLNELKEAGADVNVESGHYYSSLDEMRNEAAQLDCDCIVNATGLGAKEILHDDKMVGARGTLLHYDREDCPRRDVVRDGPYGINGTDAVIMTEEAPWGSDTLPCYLIPRGKSIVVGGSYLEEDKEPSIRNCIVTGMAGAVGR</sequence>
<evidence type="ECO:0000256" key="1">
    <source>
        <dbReference type="ARBA" id="ARBA00001974"/>
    </source>
</evidence>
<gene>
    <name evidence="7" type="ORF">PHATRDRAFT_43271</name>
</gene>
<dbReference type="eggNOG" id="KOG3923">
    <property type="taxonomic scope" value="Eukaryota"/>
</dbReference>
<keyword evidence="5" id="KW-0560">Oxidoreductase</keyword>
<dbReference type="Pfam" id="PF01266">
    <property type="entry name" value="DAO"/>
    <property type="match status" value="1"/>
</dbReference>
<dbReference type="Proteomes" id="UP000000759">
    <property type="component" value="Chromosome 1"/>
</dbReference>
<dbReference type="AlphaFoldDB" id="B7FR71"/>
<comment type="similarity">
    <text evidence="2">Belongs to the DAMOX/DASOX family.</text>
</comment>
<evidence type="ECO:0000256" key="4">
    <source>
        <dbReference type="ARBA" id="ARBA00022827"/>
    </source>
</evidence>
<dbReference type="InterPro" id="IPR006076">
    <property type="entry name" value="FAD-dep_OxRdtase"/>
</dbReference>
<keyword evidence="3" id="KW-0285">Flavoprotein</keyword>
<feature type="domain" description="FAD dependent oxidoreductase" evidence="6">
    <location>
        <begin position="5"/>
        <end position="313"/>
    </location>
</feature>
<dbReference type="PaxDb" id="2850-Phatr43271"/>
<evidence type="ECO:0000256" key="5">
    <source>
        <dbReference type="ARBA" id="ARBA00023002"/>
    </source>
</evidence>
<organism evidence="7 8">
    <name type="scientific">Phaeodactylum tricornutum (strain CCAP 1055/1)</name>
    <dbReference type="NCBI Taxonomy" id="556484"/>
    <lineage>
        <taxon>Eukaryota</taxon>
        <taxon>Sar</taxon>
        <taxon>Stramenopiles</taxon>
        <taxon>Ochrophyta</taxon>
        <taxon>Bacillariophyta</taxon>
        <taxon>Bacillariophyceae</taxon>
        <taxon>Bacillariophycidae</taxon>
        <taxon>Naviculales</taxon>
        <taxon>Phaeodactylaceae</taxon>
        <taxon>Phaeodactylum</taxon>
    </lineage>
</organism>
<protein>
    <recommendedName>
        <fullName evidence="6">FAD dependent oxidoreductase domain-containing protein</fullName>
    </recommendedName>
</protein>
<keyword evidence="4" id="KW-0274">FAD</keyword>
<dbReference type="RefSeq" id="XP_002176990.1">
    <property type="nucleotide sequence ID" value="XM_002176954.1"/>
</dbReference>
<evidence type="ECO:0000313" key="8">
    <source>
        <dbReference type="Proteomes" id="UP000000759"/>
    </source>
</evidence>
<name>B7FR71_PHATC</name>
<dbReference type="GO" id="GO:0071949">
    <property type="term" value="F:FAD binding"/>
    <property type="evidence" value="ECO:0007669"/>
    <property type="project" value="InterPro"/>
</dbReference>
<dbReference type="Gene3D" id="3.40.50.720">
    <property type="entry name" value="NAD(P)-binding Rossmann-like Domain"/>
    <property type="match status" value="1"/>
</dbReference>
<dbReference type="Gene3D" id="3.30.9.10">
    <property type="entry name" value="D-Amino Acid Oxidase, subunit A, domain 2"/>
    <property type="match status" value="1"/>
</dbReference>
<dbReference type="GO" id="GO:0005737">
    <property type="term" value="C:cytoplasm"/>
    <property type="evidence" value="ECO:0007669"/>
    <property type="project" value="TreeGrafter"/>
</dbReference>
<dbReference type="KEGG" id="pti:PHATRDRAFT_43271"/>
<reference evidence="7 8" key="1">
    <citation type="journal article" date="2008" name="Nature">
        <title>The Phaeodactylum genome reveals the evolutionary history of diatom genomes.</title>
        <authorList>
            <person name="Bowler C."/>
            <person name="Allen A.E."/>
            <person name="Badger J.H."/>
            <person name="Grimwood J."/>
            <person name="Jabbari K."/>
            <person name="Kuo A."/>
            <person name="Maheswari U."/>
            <person name="Martens C."/>
            <person name="Maumus F."/>
            <person name="Otillar R.P."/>
            <person name="Rayko E."/>
            <person name="Salamov A."/>
            <person name="Vandepoele K."/>
            <person name="Beszteri B."/>
            <person name="Gruber A."/>
            <person name="Heijde M."/>
            <person name="Katinka M."/>
            <person name="Mock T."/>
            <person name="Valentin K."/>
            <person name="Verret F."/>
            <person name="Berges J.A."/>
            <person name="Brownlee C."/>
            <person name="Cadoret J.P."/>
            <person name="Chiovitti A."/>
            <person name="Choi C.J."/>
            <person name="Coesel S."/>
            <person name="De Martino A."/>
            <person name="Detter J.C."/>
            <person name="Durkin C."/>
            <person name="Falciatore A."/>
            <person name="Fournet J."/>
            <person name="Haruta M."/>
            <person name="Huysman M.J."/>
            <person name="Jenkins B.D."/>
            <person name="Jiroutova K."/>
            <person name="Jorgensen R.E."/>
            <person name="Joubert Y."/>
            <person name="Kaplan A."/>
            <person name="Kroger N."/>
            <person name="Kroth P.G."/>
            <person name="La Roche J."/>
            <person name="Lindquist E."/>
            <person name="Lommer M."/>
            <person name="Martin-Jezequel V."/>
            <person name="Lopez P.J."/>
            <person name="Lucas S."/>
            <person name="Mangogna M."/>
            <person name="McGinnis K."/>
            <person name="Medlin L.K."/>
            <person name="Montsant A."/>
            <person name="Oudot-Le Secq M.P."/>
            <person name="Napoli C."/>
            <person name="Obornik M."/>
            <person name="Parker M.S."/>
            <person name="Petit J.L."/>
            <person name="Porcel B.M."/>
            <person name="Poulsen N."/>
            <person name="Robison M."/>
            <person name="Rychlewski L."/>
            <person name="Rynearson T.A."/>
            <person name="Schmutz J."/>
            <person name="Shapiro H."/>
            <person name="Siaut M."/>
            <person name="Stanley M."/>
            <person name="Sussman M.R."/>
            <person name="Taylor A.R."/>
            <person name="Vardi A."/>
            <person name="von Dassow P."/>
            <person name="Vyverman W."/>
            <person name="Willis A."/>
            <person name="Wyrwicz L.S."/>
            <person name="Rokhsar D.S."/>
            <person name="Weissenbach J."/>
            <person name="Armbrust E.V."/>
            <person name="Green B.R."/>
            <person name="Van de Peer Y."/>
            <person name="Grigoriev I.V."/>
        </authorList>
    </citation>
    <scope>NUCLEOTIDE SEQUENCE [LARGE SCALE GENOMIC DNA]</scope>
    <source>
        <strain evidence="7 8">CCAP 1055/1</strain>
    </source>
</reference>
<evidence type="ECO:0000313" key="7">
    <source>
        <dbReference type="EMBL" id="EEC51453.1"/>
    </source>
</evidence>
<dbReference type="SUPFAM" id="SSF51971">
    <property type="entry name" value="Nucleotide-binding domain"/>
    <property type="match status" value="1"/>
</dbReference>
<dbReference type="EMBL" id="CM000605">
    <property type="protein sequence ID" value="EEC51453.1"/>
    <property type="molecule type" value="Genomic_DNA"/>
</dbReference>